<evidence type="ECO:0000259" key="2">
    <source>
        <dbReference type="Pfam" id="PF13474"/>
    </source>
</evidence>
<comment type="caution">
    <text evidence="3">The sequence shown here is derived from an EMBL/GenBank/DDBJ whole genome shotgun (WGS) entry which is preliminary data.</text>
</comment>
<name>A0ABU8XUE7_9PROT</name>
<evidence type="ECO:0000313" key="3">
    <source>
        <dbReference type="EMBL" id="MEK0083999.1"/>
    </source>
</evidence>
<accession>A0ABU8XUE7</accession>
<dbReference type="Pfam" id="PF13474">
    <property type="entry name" value="SnoaL_3"/>
    <property type="match status" value="1"/>
</dbReference>
<feature type="chain" id="PRO_5045255424" evidence="1">
    <location>
        <begin position="24"/>
        <end position="155"/>
    </location>
</feature>
<reference evidence="3 4" key="1">
    <citation type="submission" date="2024-01" db="EMBL/GenBank/DDBJ databases">
        <title>Multi-omics insights into the function and evolution of sodium benzoate biodegradation pathways in Benzoatithermus flavus gen. nov., sp. nov. from hot spring.</title>
        <authorList>
            <person name="Hu C.-J."/>
            <person name="Li W.-J."/>
        </authorList>
    </citation>
    <scope>NUCLEOTIDE SEQUENCE [LARGE SCALE GENOMIC DNA]</scope>
    <source>
        <strain evidence="3 4">SYSU G07066</strain>
    </source>
</reference>
<keyword evidence="4" id="KW-1185">Reference proteome</keyword>
<evidence type="ECO:0000313" key="4">
    <source>
        <dbReference type="Proteomes" id="UP001375743"/>
    </source>
</evidence>
<protein>
    <submittedName>
        <fullName evidence="3">Nuclear transport factor 2 family protein</fullName>
    </submittedName>
</protein>
<sequence>MPARCRSLACAALMLAATTPVPAARAGASEEVRTLYGRFLAAQNARDLARVRSLLLDSPKFLWVSDGMAVWGPDALVERMSLFQQAPVWRVDPDLAKAVPVELDDRTAYLHLPLVLTIGPEAAPDRLHFLVSMLGVATPEGWRIAALFTTAEKPR</sequence>
<evidence type="ECO:0000256" key="1">
    <source>
        <dbReference type="SAM" id="SignalP"/>
    </source>
</evidence>
<feature type="domain" description="SnoaL-like" evidence="2">
    <location>
        <begin position="32"/>
        <end position="145"/>
    </location>
</feature>
<dbReference type="Proteomes" id="UP001375743">
    <property type="component" value="Unassembled WGS sequence"/>
</dbReference>
<dbReference type="SUPFAM" id="SSF54427">
    <property type="entry name" value="NTF2-like"/>
    <property type="match status" value="1"/>
</dbReference>
<feature type="signal peptide" evidence="1">
    <location>
        <begin position="1"/>
        <end position="23"/>
    </location>
</feature>
<dbReference type="InterPro" id="IPR032710">
    <property type="entry name" value="NTF2-like_dom_sf"/>
</dbReference>
<gene>
    <name evidence="3" type="ORF">U1T56_12620</name>
</gene>
<dbReference type="InterPro" id="IPR037401">
    <property type="entry name" value="SnoaL-like"/>
</dbReference>
<dbReference type="RefSeq" id="WP_418159848.1">
    <property type="nucleotide sequence ID" value="NZ_JBBLZC010000011.1"/>
</dbReference>
<dbReference type="EMBL" id="JBBLZC010000011">
    <property type="protein sequence ID" value="MEK0083999.1"/>
    <property type="molecule type" value="Genomic_DNA"/>
</dbReference>
<proteinExistence type="predicted"/>
<organism evidence="3 4">
    <name type="scientific">Benzoatithermus flavus</name>
    <dbReference type="NCBI Taxonomy" id="3108223"/>
    <lineage>
        <taxon>Bacteria</taxon>
        <taxon>Pseudomonadati</taxon>
        <taxon>Pseudomonadota</taxon>
        <taxon>Alphaproteobacteria</taxon>
        <taxon>Geminicoccales</taxon>
        <taxon>Geminicoccaceae</taxon>
        <taxon>Benzoatithermus</taxon>
    </lineage>
</organism>
<keyword evidence="1" id="KW-0732">Signal</keyword>
<dbReference type="Gene3D" id="3.10.450.50">
    <property type="match status" value="1"/>
</dbReference>